<protein>
    <submittedName>
        <fullName evidence="2">Uncharacterized protein</fullName>
    </submittedName>
</protein>
<evidence type="ECO:0000313" key="2">
    <source>
        <dbReference type="EMBL" id="PSU31660.1"/>
    </source>
</evidence>
<feature type="region of interest" description="Disordered" evidence="1">
    <location>
        <begin position="58"/>
        <end position="103"/>
    </location>
</feature>
<name>A0A2T3ITG9_9GAMM</name>
<evidence type="ECO:0000313" key="3">
    <source>
        <dbReference type="Proteomes" id="UP000241222"/>
    </source>
</evidence>
<proteinExistence type="predicted"/>
<feature type="compositionally biased region" description="Polar residues" evidence="1">
    <location>
        <begin position="72"/>
        <end position="103"/>
    </location>
</feature>
<reference evidence="2 3" key="1">
    <citation type="submission" date="2018-03" db="EMBL/GenBank/DDBJ databases">
        <title>Whole genome sequencing of Histamine producing bacteria.</title>
        <authorList>
            <person name="Butler K."/>
        </authorList>
    </citation>
    <scope>NUCLEOTIDE SEQUENCE [LARGE SCALE GENOMIC DNA]</scope>
    <source>
        <strain evidence="2 3">JCM 13586</strain>
    </source>
</reference>
<gene>
    <name evidence="2" type="ORF">C9I99_20960</name>
</gene>
<comment type="caution">
    <text evidence="2">The sequence shown here is derived from an EMBL/GenBank/DDBJ whole genome shotgun (WGS) entry which is preliminary data.</text>
</comment>
<sequence>MLTQLMALKQATISVTSNSDDTFNVIVSSPNTAMFSARFPEWQAATIEALIQNHLSTATGGTATGSHVEGDNVNTTATSTHAETPVQTPETAPTDANSIVDNF</sequence>
<organism evidence="2 3">
    <name type="scientific">Photobacterium lutimaris</name>
    <dbReference type="NCBI Taxonomy" id="388278"/>
    <lineage>
        <taxon>Bacteria</taxon>
        <taxon>Pseudomonadati</taxon>
        <taxon>Pseudomonadota</taxon>
        <taxon>Gammaproteobacteria</taxon>
        <taxon>Vibrionales</taxon>
        <taxon>Vibrionaceae</taxon>
        <taxon>Photobacterium</taxon>
    </lineage>
</organism>
<keyword evidence="3" id="KW-1185">Reference proteome</keyword>
<dbReference type="EMBL" id="PYMH01000013">
    <property type="protein sequence ID" value="PSU31660.1"/>
    <property type="molecule type" value="Genomic_DNA"/>
</dbReference>
<dbReference type="AlphaFoldDB" id="A0A2T3ITG9"/>
<accession>A0A2T3ITG9</accession>
<dbReference type="Proteomes" id="UP000241222">
    <property type="component" value="Unassembled WGS sequence"/>
</dbReference>
<dbReference type="RefSeq" id="WP_107350791.1">
    <property type="nucleotide sequence ID" value="NZ_PYMH01000013.1"/>
</dbReference>
<evidence type="ECO:0000256" key="1">
    <source>
        <dbReference type="SAM" id="MobiDB-lite"/>
    </source>
</evidence>